<name>A0A0B6YSV6_9EUPU</name>
<feature type="non-terminal residue" evidence="2">
    <location>
        <position position="107"/>
    </location>
</feature>
<feature type="region of interest" description="Disordered" evidence="1">
    <location>
        <begin position="1"/>
        <end position="24"/>
    </location>
</feature>
<gene>
    <name evidence="2" type="primary">ORF33499</name>
</gene>
<sequence>GAGRPASQTTSFQKNIAQSTTPRVRNTIKSFHSAFTAVDLSTRSRSDSLSSPSCSSSSPSPPLSTSSPSPRLKPDFNHVGIFDKHIGQENILFSTRFLQEPTKDFDN</sequence>
<dbReference type="EMBL" id="HACG01011700">
    <property type="protein sequence ID" value="CEK58565.1"/>
    <property type="molecule type" value="Transcribed_RNA"/>
</dbReference>
<proteinExistence type="predicted"/>
<organism evidence="2">
    <name type="scientific">Arion vulgaris</name>
    <dbReference type="NCBI Taxonomy" id="1028688"/>
    <lineage>
        <taxon>Eukaryota</taxon>
        <taxon>Metazoa</taxon>
        <taxon>Spiralia</taxon>
        <taxon>Lophotrochozoa</taxon>
        <taxon>Mollusca</taxon>
        <taxon>Gastropoda</taxon>
        <taxon>Heterobranchia</taxon>
        <taxon>Euthyneura</taxon>
        <taxon>Panpulmonata</taxon>
        <taxon>Eupulmonata</taxon>
        <taxon>Stylommatophora</taxon>
        <taxon>Helicina</taxon>
        <taxon>Arionoidea</taxon>
        <taxon>Arionidae</taxon>
        <taxon>Arion</taxon>
    </lineage>
</organism>
<dbReference type="AlphaFoldDB" id="A0A0B6YSV6"/>
<feature type="compositionally biased region" description="Low complexity" evidence="1">
    <location>
        <begin position="41"/>
        <end position="70"/>
    </location>
</feature>
<accession>A0A0B6YSV6</accession>
<evidence type="ECO:0000313" key="2">
    <source>
        <dbReference type="EMBL" id="CEK58565.1"/>
    </source>
</evidence>
<protein>
    <submittedName>
        <fullName evidence="2">Uncharacterized protein</fullName>
    </submittedName>
</protein>
<feature type="region of interest" description="Disordered" evidence="1">
    <location>
        <begin position="41"/>
        <end position="76"/>
    </location>
</feature>
<feature type="non-terminal residue" evidence="2">
    <location>
        <position position="1"/>
    </location>
</feature>
<evidence type="ECO:0000256" key="1">
    <source>
        <dbReference type="SAM" id="MobiDB-lite"/>
    </source>
</evidence>
<reference evidence="2" key="1">
    <citation type="submission" date="2014-12" db="EMBL/GenBank/DDBJ databases">
        <title>Insight into the proteome of Arion vulgaris.</title>
        <authorList>
            <person name="Aradska J."/>
            <person name="Bulat T."/>
            <person name="Smidak R."/>
            <person name="Sarate P."/>
            <person name="Gangsoo J."/>
            <person name="Sialana F."/>
            <person name="Bilban M."/>
            <person name="Lubec G."/>
        </authorList>
    </citation>
    <scope>NUCLEOTIDE SEQUENCE</scope>
    <source>
        <tissue evidence="2">Skin</tissue>
    </source>
</reference>